<keyword evidence="2" id="KW-1003">Cell membrane</keyword>
<gene>
    <name evidence="10" type="ORF">KDK95_17510</name>
</gene>
<dbReference type="PANTHER" id="PTHR30572">
    <property type="entry name" value="MEMBRANE COMPONENT OF TRANSPORTER-RELATED"/>
    <property type="match status" value="1"/>
</dbReference>
<evidence type="ECO:0000256" key="3">
    <source>
        <dbReference type="ARBA" id="ARBA00022692"/>
    </source>
</evidence>
<evidence type="ECO:0000256" key="2">
    <source>
        <dbReference type="ARBA" id="ARBA00022475"/>
    </source>
</evidence>
<keyword evidence="11" id="KW-1185">Reference proteome</keyword>
<dbReference type="RefSeq" id="WP_212519259.1">
    <property type="nucleotide sequence ID" value="NZ_JAGSOH010000049.1"/>
</dbReference>
<evidence type="ECO:0000256" key="7">
    <source>
        <dbReference type="SAM" id="Phobius"/>
    </source>
</evidence>
<protein>
    <submittedName>
        <fullName evidence="10">ABC transporter permease</fullName>
    </submittedName>
</protein>
<feature type="domain" description="MacB-like periplasmic core" evidence="9">
    <location>
        <begin position="21"/>
        <end position="251"/>
    </location>
</feature>
<dbReference type="InterPro" id="IPR050250">
    <property type="entry name" value="Macrolide_Exporter_MacB"/>
</dbReference>
<evidence type="ECO:0000259" key="8">
    <source>
        <dbReference type="Pfam" id="PF02687"/>
    </source>
</evidence>
<sequence length="409" mass="41503">MRIQEVFRFALRGLRANKLRSGLTTLGILIGVGAVILLIAVGQGSGAAVQARIDSLGSNLLLVTHQTGAVGRAASTRGGTQSSTANLTPAIAQDLADSDQDPDVSVVAPVASTSVTATYDGASTTISQVVGSYPAYLPISNDVVAQGASFTANDVDHANKVVVIGQTVVTDLFGSIDPIGQTIQMNNVPYTVVGVLASKGGGSTFNDPDDVAIAPLTTVQDSLTGFGSLSEIAVQATSAGATGAAQAEVTNLLLDYLDETASTEQFTVTNEASLLSTAQSTTQTFTVLLAAVAAISLLVGGIGVTNIMLVTVTERTREIGIRKALGAPKGAILGQFLIEAVFLSVIGGALGVLVGVVGSRFTIDGIQPVLVPSSIALAFGVSAVIGLVFGSLPANRAAKLHPIEALRHE</sequence>
<organism evidence="10 11">
    <name type="scientific">Actinospica acidithermotolerans</name>
    <dbReference type="NCBI Taxonomy" id="2828514"/>
    <lineage>
        <taxon>Bacteria</taxon>
        <taxon>Bacillati</taxon>
        <taxon>Actinomycetota</taxon>
        <taxon>Actinomycetes</taxon>
        <taxon>Catenulisporales</taxon>
        <taxon>Actinospicaceae</taxon>
        <taxon>Actinospica</taxon>
    </lineage>
</organism>
<dbReference type="PANTHER" id="PTHR30572:SF4">
    <property type="entry name" value="ABC TRANSPORTER PERMEASE YTRF"/>
    <property type="match status" value="1"/>
</dbReference>
<evidence type="ECO:0000259" key="9">
    <source>
        <dbReference type="Pfam" id="PF12704"/>
    </source>
</evidence>
<keyword evidence="4 7" id="KW-1133">Transmembrane helix</keyword>
<evidence type="ECO:0000313" key="10">
    <source>
        <dbReference type="EMBL" id="MBR7828119.1"/>
    </source>
</evidence>
<evidence type="ECO:0000256" key="5">
    <source>
        <dbReference type="ARBA" id="ARBA00023136"/>
    </source>
</evidence>
<dbReference type="Proteomes" id="UP000676325">
    <property type="component" value="Unassembled WGS sequence"/>
</dbReference>
<comment type="subcellular location">
    <subcellularLocation>
        <location evidence="1">Cell membrane</location>
        <topology evidence="1">Multi-pass membrane protein</topology>
    </subcellularLocation>
</comment>
<feature type="transmembrane region" description="Helical" evidence="7">
    <location>
        <begin position="285"/>
        <end position="310"/>
    </location>
</feature>
<dbReference type="GO" id="GO:0005886">
    <property type="term" value="C:plasma membrane"/>
    <property type="evidence" value="ECO:0007669"/>
    <property type="project" value="UniProtKB-SubCell"/>
</dbReference>
<feature type="domain" description="ABC3 transporter permease C-terminal" evidence="8">
    <location>
        <begin position="291"/>
        <end position="402"/>
    </location>
</feature>
<evidence type="ECO:0000256" key="4">
    <source>
        <dbReference type="ARBA" id="ARBA00022989"/>
    </source>
</evidence>
<proteinExistence type="inferred from homology"/>
<keyword evidence="5 7" id="KW-0472">Membrane</keyword>
<evidence type="ECO:0000256" key="1">
    <source>
        <dbReference type="ARBA" id="ARBA00004651"/>
    </source>
</evidence>
<dbReference type="InterPro" id="IPR003838">
    <property type="entry name" value="ABC3_permease_C"/>
</dbReference>
<name>A0A941IIA0_9ACTN</name>
<dbReference type="InterPro" id="IPR025857">
    <property type="entry name" value="MacB_PCD"/>
</dbReference>
<comment type="caution">
    <text evidence="10">The sequence shown here is derived from an EMBL/GenBank/DDBJ whole genome shotgun (WGS) entry which is preliminary data.</text>
</comment>
<dbReference type="GO" id="GO:0022857">
    <property type="term" value="F:transmembrane transporter activity"/>
    <property type="evidence" value="ECO:0007669"/>
    <property type="project" value="TreeGrafter"/>
</dbReference>
<reference evidence="10" key="1">
    <citation type="submission" date="2021-04" db="EMBL/GenBank/DDBJ databases">
        <title>Genome based classification of Actinospica acidithermotolerans sp. nov., an actinobacterium isolated from an Indonesian hot spring.</title>
        <authorList>
            <person name="Kusuma A.B."/>
            <person name="Putra K.E."/>
            <person name="Nafisah S."/>
            <person name="Loh J."/>
            <person name="Nouioui I."/>
            <person name="Goodfellow M."/>
        </authorList>
    </citation>
    <scope>NUCLEOTIDE SEQUENCE</scope>
    <source>
        <strain evidence="10">MGRD01-02</strain>
    </source>
</reference>
<feature type="transmembrane region" description="Helical" evidence="7">
    <location>
        <begin position="21"/>
        <end position="42"/>
    </location>
</feature>
<accession>A0A941IIA0</accession>
<dbReference type="Pfam" id="PF12704">
    <property type="entry name" value="MacB_PCD"/>
    <property type="match status" value="1"/>
</dbReference>
<dbReference type="Pfam" id="PF02687">
    <property type="entry name" value="FtsX"/>
    <property type="match status" value="1"/>
</dbReference>
<keyword evidence="3 7" id="KW-0812">Transmembrane</keyword>
<dbReference type="EMBL" id="JAGSOH010000049">
    <property type="protein sequence ID" value="MBR7828119.1"/>
    <property type="molecule type" value="Genomic_DNA"/>
</dbReference>
<evidence type="ECO:0000313" key="11">
    <source>
        <dbReference type="Proteomes" id="UP000676325"/>
    </source>
</evidence>
<feature type="transmembrane region" description="Helical" evidence="7">
    <location>
        <begin position="369"/>
        <end position="392"/>
    </location>
</feature>
<comment type="similarity">
    <text evidence="6">Belongs to the ABC-4 integral membrane protein family.</text>
</comment>
<evidence type="ECO:0000256" key="6">
    <source>
        <dbReference type="ARBA" id="ARBA00038076"/>
    </source>
</evidence>
<feature type="transmembrane region" description="Helical" evidence="7">
    <location>
        <begin position="331"/>
        <end position="357"/>
    </location>
</feature>
<dbReference type="AlphaFoldDB" id="A0A941IIA0"/>